<dbReference type="Proteomes" id="UP001231518">
    <property type="component" value="Chromosome 11"/>
</dbReference>
<organism evidence="1 2">
    <name type="scientific">Mythimna separata</name>
    <name type="common">Oriental armyworm</name>
    <name type="synonym">Pseudaletia separata</name>
    <dbReference type="NCBI Taxonomy" id="271217"/>
    <lineage>
        <taxon>Eukaryota</taxon>
        <taxon>Metazoa</taxon>
        <taxon>Ecdysozoa</taxon>
        <taxon>Arthropoda</taxon>
        <taxon>Hexapoda</taxon>
        <taxon>Insecta</taxon>
        <taxon>Pterygota</taxon>
        <taxon>Neoptera</taxon>
        <taxon>Endopterygota</taxon>
        <taxon>Lepidoptera</taxon>
        <taxon>Glossata</taxon>
        <taxon>Ditrysia</taxon>
        <taxon>Noctuoidea</taxon>
        <taxon>Noctuidae</taxon>
        <taxon>Noctuinae</taxon>
        <taxon>Hadenini</taxon>
        <taxon>Mythimna</taxon>
    </lineage>
</organism>
<dbReference type="AlphaFoldDB" id="A0AAD8DW88"/>
<evidence type="ECO:0000313" key="1">
    <source>
        <dbReference type="EMBL" id="KAJ8727745.1"/>
    </source>
</evidence>
<evidence type="ECO:0000313" key="2">
    <source>
        <dbReference type="Proteomes" id="UP001231518"/>
    </source>
</evidence>
<reference evidence="1" key="1">
    <citation type="submission" date="2023-03" db="EMBL/GenBank/DDBJ databases">
        <title>Chromosome-level genomes of two armyworms, Mythimna separata and Mythimna loreyi, provide insights into the biosynthesis and reception of sex pheromones.</title>
        <authorList>
            <person name="Zhao H."/>
        </authorList>
    </citation>
    <scope>NUCLEOTIDE SEQUENCE</scope>
    <source>
        <strain evidence="1">BeijingLab</strain>
        <tissue evidence="1">Pupa</tissue>
    </source>
</reference>
<accession>A0AAD8DW88</accession>
<comment type="caution">
    <text evidence="1">The sequence shown here is derived from an EMBL/GenBank/DDBJ whole genome shotgun (WGS) entry which is preliminary data.</text>
</comment>
<name>A0AAD8DW88_MYTSE</name>
<sequence>MVPNCNNRQLDLVLSGRSGVTVCAADEGLQPVDAYHPPLAVGVAASCAPTPTHPTPAARDYEAFSQCRARVKAETVRCHLRYRDRVQNHLATDPKSFWNYVRSTKDTSGRYKLIKEGRVLAGDECAEEYARFFHSVYSSTAGTLSAEAARGAAAPSGAYAHLACLEPAAVRSALTCLPPKRLVGPDVLGAFIHTHTKPTPSPVHHGRRAAAACHGGEGFGHYFHQ</sequence>
<protein>
    <submittedName>
        <fullName evidence="1">Uncharacterized protein</fullName>
    </submittedName>
</protein>
<keyword evidence="2" id="KW-1185">Reference proteome</keyword>
<proteinExistence type="predicted"/>
<gene>
    <name evidence="1" type="ORF">PYW07_001864</name>
</gene>
<dbReference type="EMBL" id="JARGEI010000008">
    <property type="protein sequence ID" value="KAJ8727745.1"/>
    <property type="molecule type" value="Genomic_DNA"/>
</dbReference>